<dbReference type="AlphaFoldDB" id="A0A9X4S9F0"/>
<keyword evidence="6" id="KW-0106">Calcium</keyword>
<organism evidence="9 10">
    <name type="scientific">Hydrogenophaga taeniospiralis CCUG 15921</name>
    <dbReference type="NCBI Taxonomy" id="1281780"/>
    <lineage>
        <taxon>Bacteria</taxon>
        <taxon>Pseudomonadati</taxon>
        <taxon>Pseudomonadota</taxon>
        <taxon>Betaproteobacteria</taxon>
        <taxon>Burkholderiales</taxon>
        <taxon>Comamonadaceae</taxon>
        <taxon>Hydrogenophaga</taxon>
    </lineage>
</organism>
<gene>
    <name evidence="9" type="ORF">H010_19934</name>
</gene>
<dbReference type="InterPro" id="IPR011118">
    <property type="entry name" value="Tannase/feruloyl_esterase"/>
</dbReference>
<evidence type="ECO:0000256" key="5">
    <source>
        <dbReference type="ARBA" id="ARBA00022801"/>
    </source>
</evidence>
<proteinExistence type="inferred from homology"/>
<evidence type="ECO:0000256" key="6">
    <source>
        <dbReference type="ARBA" id="ARBA00022837"/>
    </source>
</evidence>
<dbReference type="Proteomes" id="UP001152876">
    <property type="component" value="Unassembled WGS sequence"/>
</dbReference>
<reference evidence="9" key="1">
    <citation type="submission" date="2013-01" db="EMBL/GenBank/DDBJ databases">
        <title>Genome draft of Hydrogenophaga taeniospiralis 2K1.</title>
        <authorList>
            <person name="Gomila M."/>
            <person name="Lalucat J."/>
        </authorList>
    </citation>
    <scope>NUCLEOTIDE SEQUENCE</scope>
    <source>
        <strain evidence="9">CCUG 15921</strain>
    </source>
</reference>
<protein>
    <submittedName>
        <fullName evidence="9">Tannase and feruloyl esterase</fullName>
    </submittedName>
</protein>
<dbReference type="PANTHER" id="PTHR33938">
    <property type="entry name" value="FERULOYL ESTERASE B-RELATED"/>
    <property type="match status" value="1"/>
</dbReference>
<feature type="region of interest" description="Disordered" evidence="8">
    <location>
        <begin position="546"/>
        <end position="565"/>
    </location>
</feature>
<keyword evidence="3" id="KW-0479">Metal-binding</keyword>
<dbReference type="OrthoDB" id="7062032at2"/>
<keyword evidence="5" id="KW-0378">Hydrolase</keyword>
<dbReference type="RefSeq" id="WP_084235835.1">
    <property type="nucleotide sequence ID" value="NZ_AOGK01000022.1"/>
</dbReference>
<feature type="compositionally biased region" description="Polar residues" evidence="8">
    <location>
        <begin position="556"/>
        <end position="565"/>
    </location>
</feature>
<dbReference type="EMBL" id="AOGK01000022">
    <property type="protein sequence ID" value="MDG5977537.1"/>
    <property type="molecule type" value="Genomic_DNA"/>
</dbReference>
<name>A0A9X4S9F0_9BURK</name>
<dbReference type="PANTHER" id="PTHR33938:SF15">
    <property type="entry name" value="FERULOYL ESTERASE B-RELATED"/>
    <property type="match status" value="1"/>
</dbReference>
<dbReference type="SUPFAM" id="SSF53474">
    <property type="entry name" value="alpha/beta-Hydrolases"/>
    <property type="match status" value="1"/>
</dbReference>
<evidence type="ECO:0000256" key="7">
    <source>
        <dbReference type="ARBA" id="ARBA00023157"/>
    </source>
</evidence>
<keyword evidence="2" id="KW-0719">Serine esterase</keyword>
<dbReference type="GO" id="GO:0052689">
    <property type="term" value="F:carboxylic ester hydrolase activity"/>
    <property type="evidence" value="ECO:0007669"/>
    <property type="project" value="UniProtKB-KW"/>
</dbReference>
<evidence type="ECO:0000313" key="9">
    <source>
        <dbReference type="EMBL" id="MDG5977537.1"/>
    </source>
</evidence>
<evidence type="ECO:0000256" key="3">
    <source>
        <dbReference type="ARBA" id="ARBA00022723"/>
    </source>
</evidence>
<keyword evidence="4" id="KW-0732">Signal</keyword>
<evidence type="ECO:0000256" key="8">
    <source>
        <dbReference type="SAM" id="MobiDB-lite"/>
    </source>
</evidence>
<dbReference type="Pfam" id="PF07519">
    <property type="entry name" value="Tannase"/>
    <property type="match status" value="1"/>
</dbReference>
<evidence type="ECO:0000256" key="2">
    <source>
        <dbReference type="ARBA" id="ARBA00022487"/>
    </source>
</evidence>
<dbReference type="GO" id="GO:0046872">
    <property type="term" value="F:metal ion binding"/>
    <property type="evidence" value="ECO:0007669"/>
    <property type="project" value="UniProtKB-KW"/>
</dbReference>
<accession>A0A9X4S9F0</accession>
<dbReference type="InterPro" id="IPR029058">
    <property type="entry name" value="AB_hydrolase_fold"/>
</dbReference>
<evidence type="ECO:0000313" key="10">
    <source>
        <dbReference type="Proteomes" id="UP001152876"/>
    </source>
</evidence>
<keyword evidence="7" id="KW-1015">Disulfide bond</keyword>
<keyword evidence="10" id="KW-1185">Reference proteome</keyword>
<evidence type="ECO:0000256" key="4">
    <source>
        <dbReference type="ARBA" id="ARBA00022729"/>
    </source>
</evidence>
<comment type="caution">
    <text evidence="9">The sequence shown here is derived from an EMBL/GenBank/DDBJ whole genome shotgun (WGS) entry which is preliminary data.</text>
</comment>
<comment type="similarity">
    <text evidence="1">Belongs to the tannase family.</text>
</comment>
<evidence type="ECO:0000256" key="1">
    <source>
        <dbReference type="ARBA" id="ARBA00006249"/>
    </source>
</evidence>
<sequence length="565" mass="60114">MKHALSINPAMAGWVTRPANRPVRKAALGSSLVVALLLGACAGNGPPAPPSAQPLAKSCASFSPSNLPANAKFLRTELRPTQTVEESHYGTKEPITLPEACIVRGTIVSGPGSTIQWAVELPEGSDWNGKTITLGGGGFDGFIPTDDPWHVKYVLGESALPFVRISSNSGHDTEDFAWGVDETALKNHAYEANHLVLQVGTHIASQFYGKAPTRRYMVGHSNGGRSGLMAASMYPKDYDGVLALAPAISQQAHQVNMGDFNRWIYGQGSKGTVPAQSHWISPGKSALFAAAEIKACDTLDGLKDGIIGNVEACNYVPTDLRCADDVAGAQDDTCLTSGQIEAIRLNYTDKTVPITLSNGMTGYERYGRGGAATGDWQVYAFGFEYGGDFLRKGFSYIAPTAVIQALTGSPTADSISHDPLTMAARWKALSDTMEPKTNLTEFAQRGKLLVWYGLADTCVSVYRTAAYLDQVRQNGGGTAFNGFARFVTSPGVGHDLTGPGAANADLITALVNWVERDVEPNRLVATGTSDKGKPFERPLCPYPSFPRYNGSGDPNKATSFTCSAS</sequence>
<dbReference type="Gene3D" id="3.40.50.1820">
    <property type="entry name" value="alpha/beta hydrolase"/>
    <property type="match status" value="1"/>
</dbReference>